<dbReference type="STRING" id="1227500.C494_13131"/>
<dbReference type="RefSeq" id="WP_006066768.1">
    <property type="nucleotide sequence ID" value="NZ_AOHY01000036.1"/>
</dbReference>
<dbReference type="AlphaFoldDB" id="L9WCR8"/>
<name>L9WCR8_9EURY</name>
<dbReference type="PATRIC" id="fig|1227500.6.peg.2654"/>
<evidence type="ECO:0000313" key="2">
    <source>
        <dbReference type="Proteomes" id="UP000011690"/>
    </source>
</evidence>
<accession>L9WCR8</accession>
<gene>
    <name evidence="1" type="ORF">C494_13131</name>
</gene>
<keyword evidence="2" id="KW-1185">Reference proteome</keyword>
<sequence>MGPVEDIPYACASAKITPATLEGVCVVQPATLSSSAQTNVTGAGCQFRCGRAAHSVLSPVSLLVIDDELGALVALSSGFIIEVEVMRLPHTSGNRVP</sequence>
<proteinExistence type="predicted"/>
<dbReference type="EMBL" id="AOHY01000036">
    <property type="protein sequence ID" value="ELY47147.1"/>
    <property type="molecule type" value="Genomic_DNA"/>
</dbReference>
<comment type="caution">
    <text evidence="1">The sequence shown here is derived from an EMBL/GenBank/DDBJ whole genome shotgun (WGS) entry which is preliminary data.</text>
</comment>
<protein>
    <submittedName>
        <fullName evidence="1">Uncharacterized protein</fullName>
    </submittedName>
</protein>
<dbReference type="Proteomes" id="UP000011690">
    <property type="component" value="Unassembled WGS sequence"/>
</dbReference>
<reference evidence="1 2" key="1">
    <citation type="journal article" date="2014" name="PLoS Genet.">
        <title>Phylogenetically driven sequencing of extremely halophilic archaea reveals strategies for static and dynamic osmo-response.</title>
        <authorList>
            <person name="Becker E.A."/>
            <person name="Seitzer P.M."/>
            <person name="Tritt A."/>
            <person name="Larsen D."/>
            <person name="Krusor M."/>
            <person name="Yao A.I."/>
            <person name="Wu D."/>
            <person name="Madern D."/>
            <person name="Eisen J.A."/>
            <person name="Darling A.E."/>
            <person name="Facciotti M.T."/>
        </authorList>
    </citation>
    <scope>NUCLEOTIDE SEQUENCE [LARGE SCALE GENOMIC DNA]</scope>
    <source>
        <strain evidence="1 2">JCM 10635</strain>
    </source>
</reference>
<evidence type="ECO:0000313" key="1">
    <source>
        <dbReference type="EMBL" id="ELY47147.1"/>
    </source>
</evidence>
<organism evidence="1 2">
    <name type="scientific">Natronorubrum bangense JCM 10635</name>
    <dbReference type="NCBI Taxonomy" id="1227500"/>
    <lineage>
        <taxon>Archaea</taxon>
        <taxon>Methanobacteriati</taxon>
        <taxon>Methanobacteriota</taxon>
        <taxon>Stenosarchaea group</taxon>
        <taxon>Halobacteria</taxon>
        <taxon>Halobacteriales</taxon>
        <taxon>Natrialbaceae</taxon>
        <taxon>Natronorubrum</taxon>
    </lineage>
</organism>